<dbReference type="Proteomes" id="UP000010469">
    <property type="component" value="Chromosome"/>
</dbReference>
<keyword evidence="8" id="KW-1185">Reference proteome</keyword>
<dbReference type="SUPFAM" id="SSF53335">
    <property type="entry name" value="S-adenosyl-L-methionine-dependent methyltransferases"/>
    <property type="match status" value="1"/>
</dbReference>
<evidence type="ECO:0000256" key="1">
    <source>
        <dbReference type="ARBA" id="ARBA00022490"/>
    </source>
</evidence>
<dbReference type="Pfam" id="PF25133">
    <property type="entry name" value="TYW2_N_2"/>
    <property type="match status" value="1"/>
</dbReference>
<evidence type="ECO:0000313" key="8">
    <source>
        <dbReference type="Proteomes" id="UP000010469"/>
    </source>
</evidence>
<dbReference type="Gene3D" id="3.40.50.150">
    <property type="entry name" value="Vaccinia Virus protein VP39"/>
    <property type="match status" value="1"/>
</dbReference>
<accession>L0ADC5</accession>
<keyword evidence="4" id="KW-0949">S-adenosyl-L-methionine</keyword>
<dbReference type="GO" id="GO:0005737">
    <property type="term" value="C:cytoplasm"/>
    <property type="evidence" value="ECO:0007669"/>
    <property type="project" value="TreeGrafter"/>
</dbReference>
<keyword evidence="1" id="KW-0963">Cytoplasm</keyword>
<evidence type="ECO:0000256" key="2">
    <source>
        <dbReference type="ARBA" id="ARBA00022603"/>
    </source>
</evidence>
<dbReference type="EMBL" id="CP003378">
    <property type="protein sequence ID" value="AFZ71112.1"/>
    <property type="molecule type" value="Genomic_DNA"/>
</dbReference>
<dbReference type="AlphaFoldDB" id="L0ADC5"/>
<dbReference type="CDD" id="cd02440">
    <property type="entry name" value="AdoMet_MTases"/>
    <property type="match status" value="1"/>
</dbReference>
<dbReference type="eggNOG" id="arCOG00033">
    <property type="taxonomic scope" value="Archaea"/>
</dbReference>
<dbReference type="InterPro" id="IPR029063">
    <property type="entry name" value="SAM-dependent_MTases_sf"/>
</dbReference>
<dbReference type="Pfam" id="PF18093">
    <property type="entry name" value="Trm5_N"/>
    <property type="match status" value="1"/>
</dbReference>
<dbReference type="GO" id="GO:0008175">
    <property type="term" value="F:tRNA methyltransferase activity"/>
    <property type="evidence" value="ECO:0007669"/>
    <property type="project" value="TreeGrafter"/>
</dbReference>
<organism evidence="7 8">
    <name type="scientific">Caldisphaera lagunensis (strain DSM 15908 / JCM 11604 / ANMR 0165 / IC-154)</name>
    <dbReference type="NCBI Taxonomy" id="1056495"/>
    <lineage>
        <taxon>Archaea</taxon>
        <taxon>Thermoproteota</taxon>
        <taxon>Thermoprotei</taxon>
        <taxon>Acidilobales</taxon>
        <taxon>Caldisphaeraceae</taxon>
        <taxon>Caldisphaera</taxon>
    </lineage>
</organism>
<dbReference type="Gene3D" id="3.30.70.2580">
    <property type="match status" value="1"/>
</dbReference>
<evidence type="ECO:0000259" key="6">
    <source>
        <dbReference type="PROSITE" id="PS51684"/>
    </source>
</evidence>
<evidence type="ECO:0000256" key="4">
    <source>
        <dbReference type="ARBA" id="ARBA00022691"/>
    </source>
</evidence>
<keyword evidence="3 7" id="KW-0808">Transferase</keyword>
<protein>
    <submittedName>
        <fullName evidence="7">Putative methyltransferase</fullName>
    </submittedName>
</protein>
<dbReference type="PROSITE" id="PS51684">
    <property type="entry name" value="SAM_MT_TRM5_TYW2"/>
    <property type="match status" value="1"/>
</dbReference>
<dbReference type="PANTHER" id="PTHR23245:SF36">
    <property type="entry name" value="TRNA (GUANINE(37)-N1)-METHYLTRANSFERASE"/>
    <property type="match status" value="1"/>
</dbReference>
<evidence type="ECO:0000256" key="5">
    <source>
        <dbReference type="ARBA" id="ARBA00022694"/>
    </source>
</evidence>
<name>L0ADC5_CALLD</name>
<feature type="domain" description="SAM-dependent methyltransferase TRM5/TYW2-type" evidence="6">
    <location>
        <begin position="111"/>
        <end position="359"/>
    </location>
</feature>
<dbReference type="HOGENOM" id="CLU_022610_0_1_2"/>
<proteinExistence type="predicted"/>
<keyword evidence="2 7" id="KW-0489">Methyltransferase</keyword>
<dbReference type="InterPro" id="IPR056744">
    <property type="entry name" value="TRM5/TYW2-like_N"/>
</dbReference>
<dbReference type="InterPro" id="IPR030382">
    <property type="entry name" value="MeTrfase_TRM5/TYW2"/>
</dbReference>
<keyword evidence="5" id="KW-0819">tRNA processing</keyword>
<dbReference type="STRING" id="1056495.Calag_1405"/>
<dbReference type="InterPro" id="IPR056743">
    <property type="entry name" value="TRM5-TYW2-like_MTfase"/>
</dbReference>
<dbReference type="InterPro" id="IPR040601">
    <property type="entry name" value="Trm5a/b_N"/>
</dbReference>
<sequence length="359" mass="41481">MKITYCFNFCFSYKNWVSKERGYNSLNSPCIKISKQYGEDVIKILKEAKILNNELKPKIQDNKLLIPVIDVEKSLAIIKGVADIDFCNDTFEEYKFKTKKLNRIIKGISSYTIIGDIAIINYKKDIELLERAAKEIVKINPKIKSVYAKIDTEGEYRVPKLILLYGEKRTITRHKENGLIFYVDIEKTYFNPKLGGEHNRIASLVKENETVLDMFSGVGGFTLNIIKRNKVNVLGVDLNPYAISLASLNYMINKKIFKGDAVFMRANALFLQDIIKNKFDRIIMNHPTGSINFLNVACNLANEKANIHLYTILENKNLKLNDIKDKLKESCDKKYEINQPRRVLEYSPKYSIFEININF</sequence>
<evidence type="ECO:0000256" key="3">
    <source>
        <dbReference type="ARBA" id="ARBA00022679"/>
    </source>
</evidence>
<dbReference type="InParanoid" id="L0ADC5"/>
<dbReference type="GO" id="GO:0002939">
    <property type="term" value="P:tRNA N1-guanine methylation"/>
    <property type="evidence" value="ECO:0007669"/>
    <property type="project" value="TreeGrafter"/>
</dbReference>
<dbReference type="KEGG" id="clg:Calag_1405"/>
<gene>
    <name evidence="7" type="ordered locus">Calag_1405</name>
</gene>
<evidence type="ECO:0000313" key="7">
    <source>
        <dbReference type="EMBL" id="AFZ71112.1"/>
    </source>
</evidence>
<dbReference type="Gene3D" id="3.30.300.110">
    <property type="entry name" value="Met-10+ protein-like domains"/>
    <property type="match status" value="1"/>
</dbReference>
<dbReference type="PANTHER" id="PTHR23245">
    <property type="entry name" value="TRNA METHYLTRANSFERASE"/>
    <property type="match status" value="1"/>
</dbReference>
<reference evidence="8" key="1">
    <citation type="submission" date="2012-03" db="EMBL/GenBank/DDBJ databases">
        <title>Complete genome of Caldisphaera lagunensis DSM 15908.</title>
        <authorList>
            <person name="Lucas S."/>
            <person name="Copeland A."/>
            <person name="Lapidus A."/>
            <person name="Glavina del Rio T."/>
            <person name="Dalin E."/>
            <person name="Tice H."/>
            <person name="Bruce D."/>
            <person name="Goodwin L."/>
            <person name="Pitluck S."/>
            <person name="Peters L."/>
            <person name="Mikhailova N."/>
            <person name="Teshima H."/>
            <person name="Kyrpides N."/>
            <person name="Mavromatis K."/>
            <person name="Ivanova N."/>
            <person name="Brettin T."/>
            <person name="Detter J.C."/>
            <person name="Han C."/>
            <person name="Larimer F."/>
            <person name="Land M."/>
            <person name="Hauser L."/>
            <person name="Markowitz V."/>
            <person name="Cheng J.-F."/>
            <person name="Hugenholtz P."/>
            <person name="Woyke T."/>
            <person name="Wu D."/>
            <person name="Spring S."/>
            <person name="Schroeder M."/>
            <person name="Brambilla E."/>
            <person name="Klenk H.-P."/>
            <person name="Eisen J.A."/>
        </authorList>
    </citation>
    <scope>NUCLEOTIDE SEQUENCE [LARGE SCALE GENOMIC DNA]</scope>
    <source>
        <strain evidence="8">DSM 15908 / JCM 11604 / IC-154</strain>
    </source>
</reference>
<dbReference type="Pfam" id="PF02475">
    <property type="entry name" value="TRM5-TYW2_MTfase"/>
    <property type="match status" value="1"/>
</dbReference>